<comment type="caution">
    <text evidence="3">The sequence shown here is derived from an EMBL/GenBank/DDBJ whole genome shotgun (WGS) entry which is preliminary data.</text>
</comment>
<evidence type="ECO:0000256" key="1">
    <source>
        <dbReference type="SAM" id="MobiDB-lite"/>
    </source>
</evidence>
<feature type="compositionally biased region" description="Polar residues" evidence="1">
    <location>
        <begin position="30"/>
        <end position="59"/>
    </location>
</feature>
<keyword evidence="2" id="KW-0472">Membrane</keyword>
<reference evidence="3" key="1">
    <citation type="journal article" date="2020" name="Phytopathology">
        <title>Genome Sequence Resources of Colletotrichum truncatum, C. plurivorum, C. musicola, and C. sojae: Four Species Pathogenic to Soybean (Glycine max).</title>
        <authorList>
            <person name="Rogerio F."/>
            <person name="Boufleur T.R."/>
            <person name="Ciampi-Guillardi M."/>
            <person name="Sukno S.A."/>
            <person name="Thon M.R."/>
            <person name="Massola Junior N.S."/>
            <person name="Baroncelli R."/>
        </authorList>
    </citation>
    <scope>NUCLEOTIDE SEQUENCE</scope>
    <source>
        <strain evidence="3">LFN0074</strain>
    </source>
</reference>
<evidence type="ECO:0000313" key="3">
    <source>
        <dbReference type="EMBL" id="KAF6825428.1"/>
    </source>
</evidence>
<evidence type="ECO:0000256" key="2">
    <source>
        <dbReference type="SAM" id="Phobius"/>
    </source>
</evidence>
<feature type="region of interest" description="Disordered" evidence="1">
    <location>
        <begin position="305"/>
        <end position="335"/>
    </location>
</feature>
<accession>A0A8H6K6S8</accession>
<feature type="compositionally biased region" description="Polar residues" evidence="1">
    <location>
        <begin position="460"/>
        <end position="471"/>
    </location>
</feature>
<protein>
    <submittedName>
        <fullName evidence="3">Uncharacterized protein</fullName>
    </submittedName>
</protein>
<organism evidence="3 4">
    <name type="scientific">Colletotrichum musicola</name>
    <dbReference type="NCBI Taxonomy" id="2175873"/>
    <lineage>
        <taxon>Eukaryota</taxon>
        <taxon>Fungi</taxon>
        <taxon>Dikarya</taxon>
        <taxon>Ascomycota</taxon>
        <taxon>Pezizomycotina</taxon>
        <taxon>Sordariomycetes</taxon>
        <taxon>Hypocreomycetidae</taxon>
        <taxon>Glomerellales</taxon>
        <taxon>Glomerellaceae</taxon>
        <taxon>Colletotrichum</taxon>
        <taxon>Colletotrichum orchidearum species complex</taxon>
    </lineage>
</organism>
<feature type="region of interest" description="Disordered" evidence="1">
    <location>
        <begin position="460"/>
        <end position="541"/>
    </location>
</feature>
<feature type="region of interest" description="Disordered" evidence="1">
    <location>
        <begin position="190"/>
        <end position="211"/>
    </location>
</feature>
<dbReference type="Proteomes" id="UP000639643">
    <property type="component" value="Unassembled WGS sequence"/>
</dbReference>
<feature type="compositionally biased region" description="Polar residues" evidence="1">
    <location>
        <begin position="516"/>
        <end position="525"/>
    </location>
</feature>
<evidence type="ECO:0000313" key="4">
    <source>
        <dbReference type="Proteomes" id="UP000639643"/>
    </source>
</evidence>
<sequence length="541" mass="58296">MRPSHPSFALPRDGQPSIHGSGAEGETSLEGHNQLPQHASVSGSSNRLVASQAPATTPAPNIRVRDDDVATKQKATIPSKLCGYFYLSSDLGRLAVSLEVATRLTRSTLSFSQDSEPPGGRITDYRSSQTRTGWTGKCQTFLRVEEDTATKTLLGCREEGTNWDATIFLHTTTPSSMSATPTSTPAVYPGNSLASSTNTASQTASSSNDSGTPVGAIVGGVIGGCVVLALGGCIIAWIVLHRRRRAASTHHFWSYKTPKLQVSRPNFHLHHHQPQPQQQHFEAYEEEFNSRIISPVSPAGPQIVIDSPTSPVRKVSEPADSPVARDSMHKERHHGYTSTVFGRQALSDARVYSLPSSRPPQRAQLARHELFDTTLYPPVIRNVQLPKMMPPLFLLAAISSLLFTVQAVKPANNDDSSLLKRDPGATQPWDNGLSPDAPSNPSTVTVYVTHVISSCTSTVTASDANNNQPTDANDDQLTDTENTQPPPSQVESPAATSPSPSQSSPLSELWSRVPESATTQRQQPSGYYESGRPILPGKVIH</sequence>
<keyword evidence="2" id="KW-1133">Transmembrane helix</keyword>
<proteinExistence type="predicted"/>
<keyword evidence="4" id="KW-1185">Reference proteome</keyword>
<dbReference type="EMBL" id="WIGM01000430">
    <property type="protein sequence ID" value="KAF6825428.1"/>
    <property type="molecule type" value="Genomic_DNA"/>
</dbReference>
<feature type="transmembrane region" description="Helical" evidence="2">
    <location>
        <begin position="214"/>
        <end position="240"/>
    </location>
</feature>
<dbReference type="AlphaFoldDB" id="A0A8H6K6S8"/>
<keyword evidence="2" id="KW-0812">Transmembrane</keyword>
<name>A0A8H6K6S8_9PEZI</name>
<feature type="region of interest" description="Disordered" evidence="1">
    <location>
        <begin position="1"/>
        <end position="67"/>
    </location>
</feature>
<feature type="region of interest" description="Disordered" evidence="1">
    <location>
        <begin position="413"/>
        <end position="441"/>
    </location>
</feature>
<feature type="compositionally biased region" description="Low complexity" evidence="1">
    <location>
        <begin position="491"/>
        <end position="511"/>
    </location>
</feature>
<gene>
    <name evidence="3" type="ORF">CMUS01_09818</name>
</gene>